<dbReference type="InterPro" id="IPR011013">
    <property type="entry name" value="Gal_mutarotase_sf_dom"/>
</dbReference>
<dbReference type="PIRSF" id="PIRSF005096">
    <property type="entry name" value="GALM"/>
    <property type="match status" value="1"/>
</dbReference>
<dbReference type="GO" id="GO:0004034">
    <property type="term" value="F:aldose 1-epimerase activity"/>
    <property type="evidence" value="ECO:0007669"/>
    <property type="project" value="UniProtKB-EC"/>
</dbReference>
<dbReference type="PROSITE" id="PS00545">
    <property type="entry name" value="ALDOSE_1_EPIMERASE"/>
    <property type="match status" value="1"/>
</dbReference>
<evidence type="ECO:0000256" key="8">
    <source>
        <dbReference type="ARBA" id="ARBA00022837"/>
    </source>
</evidence>
<proteinExistence type="inferred from homology"/>
<evidence type="ECO:0000256" key="4">
    <source>
        <dbReference type="ARBA" id="ARBA00006206"/>
    </source>
</evidence>
<keyword evidence="10 11" id="KW-0119">Carbohydrate metabolism</keyword>
<dbReference type="InterPro" id="IPR015443">
    <property type="entry name" value="Aldose_1-epimerase"/>
</dbReference>
<evidence type="ECO:0000256" key="3">
    <source>
        <dbReference type="ARBA" id="ARBA00005028"/>
    </source>
</evidence>
<dbReference type="Pfam" id="PF01263">
    <property type="entry name" value="Aldose_epim"/>
    <property type="match status" value="1"/>
</dbReference>
<gene>
    <name evidence="15" type="ORF">J5U18_00050</name>
</gene>
<comment type="cofactor">
    <cofactor evidence="2">
        <name>Ca(2+)</name>
        <dbReference type="ChEBI" id="CHEBI:29108"/>
    </cofactor>
</comment>
<dbReference type="GO" id="GO:0006006">
    <property type="term" value="P:glucose metabolic process"/>
    <property type="evidence" value="ECO:0007669"/>
    <property type="project" value="TreeGrafter"/>
</dbReference>
<dbReference type="AlphaFoldDB" id="A0A8T4H6S7"/>
<dbReference type="InterPro" id="IPR014718">
    <property type="entry name" value="GH-type_carb-bd"/>
</dbReference>
<dbReference type="InterPro" id="IPR008183">
    <property type="entry name" value="Aldose_1/G6P_1-epimerase"/>
</dbReference>
<dbReference type="Proteomes" id="UP000679691">
    <property type="component" value="Unassembled WGS sequence"/>
</dbReference>
<dbReference type="InterPro" id="IPR018052">
    <property type="entry name" value="Ald1_epimerase_CS"/>
</dbReference>
<dbReference type="CDD" id="cd09019">
    <property type="entry name" value="galactose_mutarotase_like"/>
    <property type="match status" value="1"/>
</dbReference>
<dbReference type="GO" id="GO:0030246">
    <property type="term" value="F:carbohydrate binding"/>
    <property type="evidence" value="ECO:0007669"/>
    <property type="project" value="InterPro"/>
</dbReference>
<evidence type="ECO:0000256" key="9">
    <source>
        <dbReference type="ARBA" id="ARBA00023235"/>
    </source>
</evidence>
<evidence type="ECO:0000256" key="2">
    <source>
        <dbReference type="ARBA" id="ARBA00001913"/>
    </source>
</evidence>
<evidence type="ECO:0000256" key="5">
    <source>
        <dbReference type="ARBA" id="ARBA00011245"/>
    </source>
</evidence>
<evidence type="ECO:0000256" key="6">
    <source>
        <dbReference type="ARBA" id="ARBA00013185"/>
    </source>
</evidence>
<comment type="caution">
    <text evidence="15">The sequence shown here is derived from an EMBL/GenBank/DDBJ whole genome shotgun (WGS) entry which is preliminary data.</text>
</comment>
<feature type="active site" description="Proton donor" evidence="12">
    <location>
        <position position="182"/>
    </location>
</feature>
<evidence type="ECO:0000256" key="1">
    <source>
        <dbReference type="ARBA" id="ARBA00001614"/>
    </source>
</evidence>
<comment type="catalytic activity">
    <reaction evidence="1 11">
        <text>alpha-D-glucose = beta-D-glucose</text>
        <dbReference type="Rhea" id="RHEA:10264"/>
        <dbReference type="ChEBI" id="CHEBI:15903"/>
        <dbReference type="ChEBI" id="CHEBI:17925"/>
        <dbReference type="EC" id="5.1.3.3"/>
    </reaction>
</comment>
<evidence type="ECO:0000313" key="16">
    <source>
        <dbReference type="Proteomes" id="UP000679691"/>
    </source>
</evidence>
<accession>A0A8T4H6S7</accession>
<feature type="active site" description="Proton acceptor" evidence="12">
    <location>
        <position position="317"/>
    </location>
</feature>
<keyword evidence="16" id="KW-1185">Reference proteome</keyword>
<evidence type="ECO:0000256" key="14">
    <source>
        <dbReference type="PIRSR" id="PIRSR005096-3"/>
    </source>
</evidence>
<dbReference type="Gene3D" id="2.70.98.10">
    <property type="match status" value="1"/>
</dbReference>
<dbReference type="GO" id="GO:0033499">
    <property type="term" value="P:galactose catabolic process via UDP-galactose, Leloir pathway"/>
    <property type="evidence" value="ECO:0007669"/>
    <property type="project" value="TreeGrafter"/>
</dbReference>
<evidence type="ECO:0000256" key="10">
    <source>
        <dbReference type="ARBA" id="ARBA00023277"/>
    </source>
</evidence>
<name>A0A8T4H6S7_9SPHI</name>
<dbReference type="GO" id="GO:0005737">
    <property type="term" value="C:cytoplasm"/>
    <property type="evidence" value="ECO:0007669"/>
    <property type="project" value="TreeGrafter"/>
</dbReference>
<organism evidence="15 16">
    <name type="scientific">Rhinopithecimicrobium faecis</name>
    <dbReference type="NCBI Taxonomy" id="2820698"/>
    <lineage>
        <taxon>Bacteria</taxon>
        <taxon>Pseudomonadati</taxon>
        <taxon>Bacteroidota</taxon>
        <taxon>Sphingobacteriia</taxon>
        <taxon>Sphingobacteriales</taxon>
        <taxon>Sphingobacteriaceae</taxon>
        <taxon>Rhinopithecimicrobium</taxon>
    </lineage>
</organism>
<feature type="binding site" evidence="13">
    <location>
        <position position="254"/>
    </location>
    <ligand>
        <name>beta-D-galactose</name>
        <dbReference type="ChEBI" id="CHEBI:27667"/>
    </ligand>
</feature>
<evidence type="ECO:0000256" key="12">
    <source>
        <dbReference type="PIRSR" id="PIRSR005096-1"/>
    </source>
</evidence>
<evidence type="ECO:0000256" key="11">
    <source>
        <dbReference type="PIRNR" id="PIRNR005096"/>
    </source>
</evidence>
<reference evidence="15" key="1">
    <citation type="submission" date="2021-03" db="EMBL/GenBank/DDBJ databases">
        <authorList>
            <person name="Lu T."/>
            <person name="Wang Q."/>
            <person name="Han X."/>
        </authorList>
    </citation>
    <scope>NUCLEOTIDE SEQUENCE</scope>
    <source>
        <strain evidence="15">WQ 2009</strain>
    </source>
</reference>
<feature type="binding site" evidence="14">
    <location>
        <begin position="182"/>
        <end position="184"/>
    </location>
    <ligand>
        <name>beta-D-galactose</name>
        <dbReference type="ChEBI" id="CHEBI:27667"/>
    </ligand>
</feature>
<evidence type="ECO:0000313" key="15">
    <source>
        <dbReference type="EMBL" id="MBP3941965.1"/>
    </source>
</evidence>
<evidence type="ECO:0000256" key="7">
    <source>
        <dbReference type="ARBA" id="ARBA00014165"/>
    </source>
</evidence>
<sequence length="354" mass="39845">MYNYKLPKEKYFEHQIHEKNTHLLILRNSSGMEVAFTDYGARIVSIIVPSMQGHPTDVVLGFSHINHYLEAQEQYHGACIGRYAGRIAEGTFSLDSNSYTLAKNNGPNSLHGGKEGFHTKVWDRRVHIGNSLEFYYSSPDGEEGFPGKLNACVIYTLTDDNKLIIQYRARTDKKTIVNLTNHTYFNLNGEGNGDILNHYVQLHADDYLPVNEHLIPTGEQQSVEGTAFDFRNYKPIYKDITQDDEQLKVARGYDHSFVNKESIATPAAAAYSLSTGIKLEVFTTEPGIHLYTGNFLSGADSGKSGKSYLPYAGLCFETQHFPDSPNQLHFPSVVLEAGEEYISETHFKFSLHKD</sequence>
<dbReference type="EC" id="5.1.3.3" evidence="6 11"/>
<dbReference type="SUPFAM" id="SSF74650">
    <property type="entry name" value="Galactose mutarotase-like"/>
    <property type="match status" value="1"/>
</dbReference>
<dbReference type="EMBL" id="JAGKSB010000001">
    <property type="protein sequence ID" value="MBP3941965.1"/>
    <property type="molecule type" value="Genomic_DNA"/>
</dbReference>
<dbReference type="InterPro" id="IPR047215">
    <property type="entry name" value="Galactose_mutarotase-like"/>
</dbReference>
<evidence type="ECO:0000256" key="13">
    <source>
        <dbReference type="PIRSR" id="PIRSR005096-2"/>
    </source>
</evidence>
<dbReference type="PANTHER" id="PTHR10091">
    <property type="entry name" value="ALDOSE-1-EPIMERASE"/>
    <property type="match status" value="1"/>
</dbReference>
<keyword evidence="8" id="KW-0106">Calcium</keyword>
<protein>
    <recommendedName>
        <fullName evidence="7 11">Aldose 1-epimerase</fullName>
        <ecNumber evidence="6 11">5.1.3.3</ecNumber>
    </recommendedName>
</protein>
<keyword evidence="9 11" id="KW-0413">Isomerase</keyword>
<dbReference type="NCBIfam" id="NF008277">
    <property type="entry name" value="PRK11055.1"/>
    <property type="match status" value="1"/>
</dbReference>
<comment type="similarity">
    <text evidence="4 11">Belongs to the aldose epimerase family.</text>
</comment>
<comment type="subunit">
    <text evidence="5">Monomer.</text>
</comment>
<dbReference type="PANTHER" id="PTHR10091:SF0">
    <property type="entry name" value="GALACTOSE MUTAROTASE"/>
    <property type="match status" value="1"/>
</dbReference>
<dbReference type="RefSeq" id="WP_353545453.1">
    <property type="nucleotide sequence ID" value="NZ_JAGKSB010000001.1"/>
</dbReference>
<comment type="pathway">
    <text evidence="3 11">Carbohydrate metabolism; hexose metabolism.</text>
</comment>